<feature type="transmembrane region" description="Helical" evidence="2">
    <location>
        <begin position="158"/>
        <end position="181"/>
    </location>
</feature>
<evidence type="ECO:0000256" key="2">
    <source>
        <dbReference type="SAM" id="Phobius"/>
    </source>
</evidence>
<dbReference type="Pfam" id="PF25964">
    <property type="entry name" value="BSH_ALG44"/>
    <property type="match status" value="1"/>
</dbReference>
<dbReference type="Pfam" id="PF25965">
    <property type="entry name" value="Beta-barrel_ALG44"/>
    <property type="match status" value="1"/>
</dbReference>
<dbReference type="PANTHER" id="PTHR30386:SF19">
    <property type="entry name" value="MULTIDRUG EXPORT PROTEIN EMRA-RELATED"/>
    <property type="match status" value="1"/>
</dbReference>
<dbReference type="InterPro" id="IPR058834">
    <property type="entry name" value="Beta-barrel_ALG44"/>
</dbReference>
<feature type="domain" description="ALG44 barrel-sandwich hybrid" evidence="4">
    <location>
        <begin position="200"/>
        <end position="292"/>
    </location>
</feature>
<evidence type="ECO:0000313" key="6">
    <source>
        <dbReference type="EMBL" id="MDK9557335.1"/>
    </source>
</evidence>
<evidence type="ECO:0000259" key="3">
    <source>
        <dbReference type="Pfam" id="PF07238"/>
    </source>
</evidence>
<keyword evidence="7" id="KW-1185">Reference proteome</keyword>
<accession>A0ABT7HCX6</accession>
<dbReference type="PANTHER" id="PTHR30386">
    <property type="entry name" value="MEMBRANE FUSION SUBUNIT OF EMRAB-TOLC MULTIDRUG EFFLUX PUMP"/>
    <property type="match status" value="1"/>
</dbReference>
<sequence length="390" mass="41977">MTTTAVQPQLVHESEAQRQYARVKIPATLVVDIDGQSRTLPIHDLSAGGFSLKQPNDQLTRNQVYSGRLVFQIDGLDLGMEVRFVPKNQDSDAGRYGYEFQELGASEVSTLRYVITSFLSGEVVSAGDVLNTLSRENFTRTRKNKGGEDLGGFARARALIGSLLFMLVGLGAASFVLWQLWQMYFVTRAESAMVGAEQVSITVPKDARVTTLVKTGQQVEAGAVIATFDAPMLSYVADLLGEGDYTVEQIEELLGQSVRGTLTSPCDCTVANLRPAKDHYMAKGDQLALLAPANASVHVIARFKFEDGEHLEEGQTVTLKLPGGEAQAGTISALYVDARQPNQPGTAINTLIEANQPLPISAIGRPIRVTVEPFQNSVLNAVLAGPAGNP</sequence>
<dbReference type="Proteomes" id="UP001223547">
    <property type="component" value="Unassembled WGS sequence"/>
</dbReference>
<dbReference type="InterPro" id="IPR058835">
    <property type="entry name" value="BSH_ALG44"/>
</dbReference>
<proteinExistence type="predicted"/>
<evidence type="ECO:0000259" key="5">
    <source>
        <dbReference type="Pfam" id="PF25965"/>
    </source>
</evidence>
<feature type="domain" description="ALG44 beta-barrel" evidence="5">
    <location>
        <begin position="299"/>
        <end position="372"/>
    </location>
</feature>
<dbReference type="InterPro" id="IPR050739">
    <property type="entry name" value="MFP"/>
</dbReference>
<evidence type="ECO:0000259" key="4">
    <source>
        <dbReference type="Pfam" id="PF25964"/>
    </source>
</evidence>
<keyword evidence="2" id="KW-0472">Membrane</keyword>
<keyword evidence="2" id="KW-0812">Transmembrane</keyword>
<evidence type="ECO:0000256" key="1">
    <source>
        <dbReference type="ARBA" id="ARBA00004196"/>
    </source>
</evidence>
<comment type="caution">
    <text evidence="6">The sequence shown here is derived from an EMBL/GenBank/DDBJ whole genome shotgun (WGS) entry which is preliminary data.</text>
</comment>
<dbReference type="Pfam" id="PF07238">
    <property type="entry name" value="PilZ"/>
    <property type="match status" value="1"/>
</dbReference>
<feature type="domain" description="PilZ" evidence="3">
    <location>
        <begin position="17"/>
        <end position="112"/>
    </location>
</feature>
<gene>
    <name evidence="6" type="ORF">QQF73_06830</name>
</gene>
<dbReference type="RefSeq" id="WP_219866231.1">
    <property type="nucleotide sequence ID" value="NZ_JASSQD010000001.1"/>
</dbReference>
<dbReference type="SUPFAM" id="SSF141371">
    <property type="entry name" value="PilZ domain-like"/>
    <property type="match status" value="1"/>
</dbReference>
<comment type="subcellular location">
    <subcellularLocation>
        <location evidence="1">Cell envelope</location>
    </subcellularLocation>
</comment>
<protein>
    <submittedName>
        <fullName evidence="6">PilZ domain-containing protein</fullName>
    </submittedName>
</protein>
<dbReference type="InterPro" id="IPR009875">
    <property type="entry name" value="PilZ_domain"/>
</dbReference>
<name>A0ABT7HCX6_9GAMM</name>
<evidence type="ECO:0000313" key="7">
    <source>
        <dbReference type="Proteomes" id="UP001223547"/>
    </source>
</evidence>
<keyword evidence="2" id="KW-1133">Transmembrane helix</keyword>
<organism evidence="6 7">
    <name type="scientific">Marinobacter albus</name>
    <dbReference type="NCBI Taxonomy" id="3030833"/>
    <lineage>
        <taxon>Bacteria</taxon>
        <taxon>Pseudomonadati</taxon>
        <taxon>Pseudomonadota</taxon>
        <taxon>Gammaproteobacteria</taxon>
        <taxon>Pseudomonadales</taxon>
        <taxon>Marinobacteraceae</taxon>
        <taxon>Marinobacter</taxon>
    </lineage>
</organism>
<dbReference type="Gene3D" id="2.40.10.220">
    <property type="entry name" value="predicted glycosyltransferase like domains"/>
    <property type="match status" value="1"/>
</dbReference>
<dbReference type="EMBL" id="JASSQD010000001">
    <property type="protein sequence ID" value="MDK9557335.1"/>
    <property type="molecule type" value="Genomic_DNA"/>
</dbReference>
<reference evidence="6 7" key="1">
    <citation type="submission" date="2023-05" db="EMBL/GenBank/DDBJ databases">
        <title>Marinobacter albus sp. nov., a marine bacterium isolated from sand in a coastal intertidal zone of huludao.</title>
        <authorList>
            <person name="Deng T."/>
        </authorList>
    </citation>
    <scope>NUCLEOTIDE SEQUENCE [LARGE SCALE GENOMIC DNA]</scope>
    <source>
        <strain evidence="6 7">M216</strain>
    </source>
</reference>